<dbReference type="InterPro" id="IPR050086">
    <property type="entry name" value="MetN_ABC_transporter-like"/>
</dbReference>
<keyword evidence="7" id="KW-1185">Reference proteome</keyword>
<dbReference type="Pfam" id="PF00005">
    <property type="entry name" value="ABC_tran"/>
    <property type="match status" value="1"/>
</dbReference>
<dbReference type="SMART" id="SM00382">
    <property type="entry name" value="AAA"/>
    <property type="match status" value="1"/>
</dbReference>
<dbReference type="GO" id="GO:0005524">
    <property type="term" value="F:ATP binding"/>
    <property type="evidence" value="ECO:0007669"/>
    <property type="project" value="UniProtKB-KW"/>
</dbReference>
<evidence type="ECO:0000313" key="6">
    <source>
        <dbReference type="EMBL" id="TKI07012.1"/>
    </source>
</evidence>
<dbReference type="PIRSF" id="PIRSF039085">
    <property type="entry name" value="ABC_ATPase_HisP"/>
    <property type="match status" value="1"/>
</dbReference>
<dbReference type="PANTHER" id="PTHR43166:SF4">
    <property type="entry name" value="PHOSPHONATES IMPORT ATP-BINDING PROTEIN PHNC"/>
    <property type="match status" value="1"/>
</dbReference>
<dbReference type="PANTHER" id="PTHR43166">
    <property type="entry name" value="AMINO ACID IMPORT ATP-BINDING PROTEIN"/>
    <property type="match status" value="1"/>
</dbReference>
<feature type="domain" description="ABC transporter" evidence="5">
    <location>
        <begin position="2"/>
        <end position="246"/>
    </location>
</feature>
<dbReference type="SUPFAM" id="SSF52540">
    <property type="entry name" value="P-loop containing nucleoside triphosphate hydrolases"/>
    <property type="match status" value="1"/>
</dbReference>
<keyword evidence="2" id="KW-0813">Transport</keyword>
<evidence type="ECO:0000256" key="3">
    <source>
        <dbReference type="ARBA" id="ARBA00022741"/>
    </source>
</evidence>
<dbReference type="EMBL" id="SZPQ01000009">
    <property type="protein sequence ID" value="TKI07012.1"/>
    <property type="molecule type" value="Genomic_DNA"/>
</dbReference>
<gene>
    <name evidence="6" type="ORF">FCN80_08430</name>
</gene>
<evidence type="ECO:0000313" key="7">
    <source>
        <dbReference type="Proteomes" id="UP000305202"/>
    </source>
</evidence>
<sequence length="250" mass="27579">MLCARDICKSFGANQVLTDVSLNVDRGEVVCIIGPSGSGKSTFLRCLNFLELPDSGGVWLDGERFGCQEKNGVLWELPPPAFARQRAAMCMVFQRFNLFPHLSALDNVTLAMRHVLKISRRQAEENATAVLASVGMDSFAHRRPTQMSGGQQQRVAIARAIAMQPKVLLFDEPTSALDPELVHEVLSVMTQLARQGMTMVVVTHEMGFTRQVSNRVVFMDHGRIVEEGPSAQLLNAPAQARTRAFLSKIK</sequence>
<dbReference type="InterPro" id="IPR030679">
    <property type="entry name" value="ABC_ATPase_HisP-typ"/>
</dbReference>
<dbReference type="Gene3D" id="3.40.50.300">
    <property type="entry name" value="P-loop containing nucleotide triphosphate hydrolases"/>
    <property type="match status" value="1"/>
</dbReference>
<reference evidence="6 7" key="1">
    <citation type="submission" date="2019-04" db="EMBL/GenBank/DDBJ databases">
        <authorList>
            <person name="Li M."/>
            <person name="Gao C."/>
        </authorList>
    </citation>
    <scope>NUCLEOTIDE SEQUENCE [LARGE SCALE GENOMIC DNA]</scope>
    <source>
        <strain evidence="6 7">BGMRC 2031</strain>
    </source>
</reference>
<keyword evidence="3" id="KW-0547">Nucleotide-binding</keyword>
<dbReference type="PROSITE" id="PS50893">
    <property type="entry name" value="ABC_TRANSPORTER_2"/>
    <property type="match status" value="1"/>
</dbReference>
<evidence type="ECO:0000259" key="5">
    <source>
        <dbReference type="PROSITE" id="PS50893"/>
    </source>
</evidence>
<evidence type="ECO:0000256" key="2">
    <source>
        <dbReference type="ARBA" id="ARBA00022448"/>
    </source>
</evidence>
<comment type="similarity">
    <text evidence="1">Belongs to the ABC transporter superfamily.</text>
</comment>
<accession>A0ABY2SMW5</accession>
<dbReference type="CDD" id="cd03262">
    <property type="entry name" value="ABC_HisP_GlnQ"/>
    <property type="match status" value="1"/>
</dbReference>
<organism evidence="6 7">
    <name type="scientific">Martelella alba</name>
    <dbReference type="NCBI Taxonomy" id="2590451"/>
    <lineage>
        <taxon>Bacteria</taxon>
        <taxon>Pseudomonadati</taxon>
        <taxon>Pseudomonadota</taxon>
        <taxon>Alphaproteobacteria</taxon>
        <taxon>Hyphomicrobiales</taxon>
        <taxon>Aurantimonadaceae</taxon>
        <taxon>Martelella</taxon>
    </lineage>
</organism>
<dbReference type="Proteomes" id="UP000305202">
    <property type="component" value="Unassembled WGS sequence"/>
</dbReference>
<dbReference type="InterPro" id="IPR003593">
    <property type="entry name" value="AAA+_ATPase"/>
</dbReference>
<dbReference type="InterPro" id="IPR003439">
    <property type="entry name" value="ABC_transporter-like_ATP-bd"/>
</dbReference>
<name>A0ABY2SMW5_9HYPH</name>
<evidence type="ECO:0000256" key="4">
    <source>
        <dbReference type="ARBA" id="ARBA00022840"/>
    </source>
</evidence>
<protein>
    <submittedName>
        <fullName evidence="6">Amino acid ABC transporter ATP-binding protein</fullName>
    </submittedName>
</protein>
<keyword evidence="4 6" id="KW-0067">ATP-binding</keyword>
<comment type="caution">
    <text evidence="6">The sequence shown here is derived from an EMBL/GenBank/DDBJ whole genome shotgun (WGS) entry which is preliminary data.</text>
</comment>
<proteinExistence type="inferred from homology"/>
<dbReference type="PROSITE" id="PS00211">
    <property type="entry name" value="ABC_TRANSPORTER_1"/>
    <property type="match status" value="1"/>
</dbReference>
<dbReference type="InterPro" id="IPR027417">
    <property type="entry name" value="P-loop_NTPase"/>
</dbReference>
<dbReference type="InterPro" id="IPR017871">
    <property type="entry name" value="ABC_transporter-like_CS"/>
</dbReference>
<evidence type="ECO:0000256" key="1">
    <source>
        <dbReference type="ARBA" id="ARBA00005417"/>
    </source>
</evidence>